<dbReference type="KEGG" id="mbah:HYN46_11425"/>
<evidence type="ECO:0000313" key="1">
    <source>
        <dbReference type="EMBL" id="AXI03398.1"/>
    </source>
</evidence>
<name>A0A345P7Y9_9GAMM</name>
<protein>
    <submittedName>
        <fullName evidence="1">DUF2827 domain-containing protein</fullName>
    </submittedName>
</protein>
<dbReference type="Pfam" id="PF10933">
    <property type="entry name" value="DUF2827"/>
    <property type="match status" value="1"/>
</dbReference>
<evidence type="ECO:0000313" key="2">
    <source>
        <dbReference type="Proteomes" id="UP000253940"/>
    </source>
</evidence>
<dbReference type="InterPro" id="IPR021234">
    <property type="entry name" value="DUF2827"/>
</dbReference>
<keyword evidence="2" id="KW-1185">Reference proteome</keyword>
<dbReference type="Proteomes" id="UP000253940">
    <property type="component" value="Chromosome"/>
</dbReference>
<reference evidence="1 2" key="1">
    <citation type="submission" date="2018-07" db="EMBL/GenBank/DDBJ databases">
        <title>Genome sequencing of Moraxellaceae gen. HYN0046.</title>
        <authorList>
            <person name="Kim M."/>
            <person name="Yi H."/>
        </authorList>
    </citation>
    <scope>NUCLEOTIDE SEQUENCE [LARGE SCALE GENOMIC DNA]</scope>
    <source>
        <strain evidence="1 2">HYN0046</strain>
    </source>
</reference>
<gene>
    <name evidence="1" type="ORF">HYN46_11425</name>
</gene>
<organism evidence="1 2">
    <name type="scientific">Aquirhabdus parva</name>
    <dbReference type="NCBI Taxonomy" id="2283318"/>
    <lineage>
        <taxon>Bacteria</taxon>
        <taxon>Pseudomonadati</taxon>
        <taxon>Pseudomonadota</taxon>
        <taxon>Gammaproteobacteria</taxon>
        <taxon>Moraxellales</taxon>
        <taxon>Moraxellaceae</taxon>
        <taxon>Aquirhabdus</taxon>
    </lineage>
</organism>
<sequence>MHLDSHKGLTIGLTVFIGSANTSIWSNGAIQNFVFLYLLLNKISLVQEVIFINGGDSDQLSSLMLDGLQIRIARLHEVVDQLDVLIEGGAQLDWQTIQNFRARGGKVVNYQVGNSFIMDQETVLFNRTATRVFDGSIFDEVWTIPQHEKTCRSYWQIMHRCPVHVLPHIWSPIFLDKTIANIPNGGHFGYQPRDGKKRITIFEPNLNVVKTYHYPLLVCEAAYRRDPRQIQAVYVTNTAHISKDETFQNFMINTDLGANGVASIEDRFPIAHFLALHTDIVVTHQWENELNYLYYDVLYGGYPLIHNSPALKCGYYYESFNTKSGADVLLDVLAHHDQRIEEYKQETQAWLETVQVGYIPNILAYENALRRVCAL</sequence>
<dbReference type="AlphaFoldDB" id="A0A345P7Y9"/>
<dbReference type="EMBL" id="CP031222">
    <property type="protein sequence ID" value="AXI03398.1"/>
    <property type="molecule type" value="Genomic_DNA"/>
</dbReference>
<dbReference type="OrthoDB" id="1627328at2"/>
<accession>A0A345P7Y9</accession>
<proteinExistence type="predicted"/>